<organism evidence="5 6">
    <name type="scientific">Scleropages formosus</name>
    <name type="common">Asian bonytongue</name>
    <name type="synonym">Osteoglossum formosum</name>
    <dbReference type="NCBI Taxonomy" id="113540"/>
    <lineage>
        <taxon>Eukaryota</taxon>
        <taxon>Metazoa</taxon>
        <taxon>Chordata</taxon>
        <taxon>Craniata</taxon>
        <taxon>Vertebrata</taxon>
        <taxon>Euteleostomi</taxon>
        <taxon>Actinopterygii</taxon>
        <taxon>Neopterygii</taxon>
        <taxon>Teleostei</taxon>
        <taxon>Osteoglossocephala</taxon>
        <taxon>Osteoglossomorpha</taxon>
        <taxon>Osteoglossiformes</taxon>
        <taxon>Osteoglossidae</taxon>
        <taxon>Scleropages</taxon>
    </lineage>
</organism>
<accession>A0A0P7VZI5</accession>
<gene>
    <name evidence="5" type="ORF">Z043_100919</name>
</gene>
<dbReference type="InterPro" id="IPR001611">
    <property type="entry name" value="Leu-rich_rpt"/>
</dbReference>
<dbReference type="Gene3D" id="3.80.10.10">
    <property type="entry name" value="Ribonuclease Inhibitor"/>
    <property type="match status" value="1"/>
</dbReference>
<keyword evidence="1" id="KW-0433">Leucine-rich repeat</keyword>
<reference evidence="5 6" key="1">
    <citation type="submission" date="2015-08" db="EMBL/GenBank/DDBJ databases">
        <title>The genome of the Asian arowana (Scleropages formosus).</title>
        <authorList>
            <person name="Tan M.H."/>
            <person name="Gan H.M."/>
            <person name="Croft L.J."/>
            <person name="Austin C.M."/>
        </authorList>
    </citation>
    <scope>NUCLEOTIDE SEQUENCE [LARGE SCALE GENOMIC DNA]</scope>
    <source>
        <strain evidence="5">Aro1</strain>
    </source>
</reference>
<evidence type="ECO:0000313" key="6">
    <source>
        <dbReference type="Proteomes" id="UP000034805"/>
    </source>
</evidence>
<feature type="signal peptide" evidence="3">
    <location>
        <begin position="1"/>
        <end position="19"/>
    </location>
</feature>
<protein>
    <recommendedName>
        <fullName evidence="4">Growth factor receptor NTRK leucine rich repeat C-terminal domain-containing protein</fullName>
    </recommendedName>
</protein>
<dbReference type="InterPro" id="IPR031635">
    <property type="entry name" value="NTRK_LRRCT"/>
</dbReference>
<feature type="chain" id="PRO_5006144069" description="Growth factor receptor NTRK leucine rich repeat C-terminal domain-containing protein" evidence="3">
    <location>
        <begin position="20"/>
        <end position="223"/>
    </location>
</feature>
<keyword evidence="3" id="KW-0732">Signal</keyword>
<evidence type="ECO:0000256" key="1">
    <source>
        <dbReference type="ARBA" id="ARBA00022614"/>
    </source>
</evidence>
<sequence length="223" mass="24706">MAPWGLCCLFLALWRLGGACPAFCSCSSARISCVGQERGGIVAFPVMQPASDMENITEIYIANQSNFQSINDMDLKFYRNLRNLTVTNTSLTHVSRLAFHNNAKLQYLNLKDNKLSTLSWKIFRHLNISYLILTGNRLRCSCENMWIRLWLGDEADSQELRCLEDSGGEKPLLQFSPPNCSKSPPIQTLLLIPSADPTICKGTMASLGQSVAITRGGGRISTP</sequence>
<keyword evidence="2" id="KW-0677">Repeat</keyword>
<dbReference type="PANTHER" id="PTHR24366">
    <property type="entry name" value="IG(IMMUNOGLOBULIN) AND LRR(LEUCINE RICH REPEAT) DOMAINS"/>
    <property type="match status" value="1"/>
</dbReference>
<comment type="caution">
    <text evidence="5">The sequence shown here is derived from an EMBL/GenBank/DDBJ whole genome shotgun (WGS) entry which is preliminary data.</text>
</comment>
<dbReference type="InterPro" id="IPR032675">
    <property type="entry name" value="LRR_dom_sf"/>
</dbReference>
<evidence type="ECO:0000259" key="4">
    <source>
        <dbReference type="Pfam" id="PF16920"/>
    </source>
</evidence>
<proteinExistence type="predicted"/>
<dbReference type="AlphaFoldDB" id="A0A0P7VZI5"/>
<dbReference type="Proteomes" id="UP000034805">
    <property type="component" value="Unassembled WGS sequence"/>
</dbReference>
<dbReference type="EMBL" id="JARO02000193">
    <property type="protein sequence ID" value="KPP79490.1"/>
    <property type="molecule type" value="Genomic_DNA"/>
</dbReference>
<evidence type="ECO:0000256" key="3">
    <source>
        <dbReference type="SAM" id="SignalP"/>
    </source>
</evidence>
<evidence type="ECO:0000313" key="5">
    <source>
        <dbReference type="EMBL" id="KPP79490.1"/>
    </source>
</evidence>
<dbReference type="PANTHER" id="PTHR24366:SF96">
    <property type="entry name" value="LEUCINE RICH REPEAT CONTAINING 53"/>
    <property type="match status" value="1"/>
</dbReference>
<dbReference type="FunFam" id="3.80.10.10:FF:000163">
    <property type="entry name" value="Tyrosine-protein kinase receptor"/>
    <property type="match status" value="1"/>
</dbReference>
<dbReference type="SUPFAM" id="SSF52058">
    <property type="entry name" value="L domain-like"/>
    <property type="match status" value="1"/>
</dbReference>
<name>A0A0P7VZI5_SCLFO</name>
<dbReference type="Pfam" id="PF16920">
    <property type="entry name" value="LRRCT_2"/>
    <property type="match status" value="1"/>
</dbReference>
<feature type="domain" description="Growth factor receptor NTRK leucine rich repeat C-terminal" evidence="4">
    <location>
        <begin position="139"/>
        <end position="181"/>
    </location>
</feature>
<dbReference type="Pfam" id="PF13855">
    <property type="entry name" value="LRR_8"/>
    <property type="match status" value="1"/>
</dbReference>
<evidence type="ECO:0000256" key="2">
    <source>
        <dbReference type="ARBA" id="ARBA00022737"/>
    </source>
</evidence>